<gene>
    <name evidence="1" type="ORF">BDR25DRAFT_390425</name>
</gene>
<name>A0ACB6RFR7_9PLEO</name>
<evidence type="ECO:0000313" key="2">
    <source>
        <dbReference type="Proteomes" id="UP000799755"/>
    </source>
</evidence>
<proteinExistence type="predicted"/>
<sequence length="622" mass="69592">MGTLTSSNTNSVHTWTFPILLYKPYATATPRHSNPSHLENYFRVAVMAPNLRRASLYGVTEFFLHSNTIKLIPLSEFIKHSYPILGVAQIATARYRQSKRVTILVRAKVSYNDYRLSNLHNTIPSFMLVAEHRSQISAAMDLIDTRYITRCRFNYSLGSQSPHPVVLAFISVHLYPTGWLCMNEDLKTDPAEEIGHINKIAVKSCSQSRTIMKILPSPAFLGHSLKMIFSTHNVAFTFSLLMLASTSLGNRLSLCTKWSVRFGWLVATCPNDANPPIQVESSLLLNQIVSVNKQSQFIVRNSFPFSKLLYSPRFKLNTDLVESKVRSAISATDSAGREQVNALGVENGILFGDCVVAGGNHTTIRTTLDLATHIDNYNGFLISNFTKTPMVPAASSNVPVPLFFQIGFYLERTNCSSPFQPQDFSAPVKCKPVETLNDTGVENRGWSIALNDGYELSLWSTNDCLGEPLAKLGMKDTRKFCQVLPSRVNSISLRPLFNADYDLSMAFGNPLHRGERTFVAAWKVLEIKGDQWYARANACMWVLMEASKNTPQRTTLTLNSGWWVNMMQLSSFAPSHSETPVMYGFEQGGIDKVVNDTMNRTIDGMTKTAKWLNRSRTSTITP</sequence>
<keyword evidence="2" id="KW-1185">Reference proteome</keyword>
<dbReference type="Proteomes" id="UP000799755">
    <property type="component" value="Unassembled WGS sequence"/>
</dbReference>
<reference evidence="1" key="1">
    <citation type="journal article" date="2020" name="Stud. Mycol.">
        <title>101 Dothideomycetes genomes: a test case for predicting lifestyles and emergence of pathogens.</title>
        <authorList>
            <person name="Haridas S."/>
            <person name="Albert R."/>
            <person name="Binder M."/>
            <person name="Bloem J."/>
            <person name="Labutti K."/>
            <person name="Salamov A."/>
            <person name="Andreopoulos B."/>
            <person name="Baker S."/>
            <person name="Barry K."/>
            <person name="Bills G."/>
            <person name="Bluhm B."/>
            <person name="Cannon C."/>
            <person name="Castanera R."/>
            <person name="Culley D."/>
            <person name="Daum C."/>
            <person name="Ezra D."/>
            <person name="Gonzalez J."/>
            <person name="Henrissat B."/>
            <person name="Kuo A."/>
            <person name="Liang C."/>
            <person name="Lipzen A."/>
            <person name="Lutzoni F."/>
            <person name="Magnuson J."/>
            <person name="Mondo S."/>
            <person name="Nolan M."/>
            <person name="Ohm R."/>
            <person name="Pangilinan J."/>
            <person name="Park H.-J."/>
            <person name="Ramirez L."/>
            <person name="Alfaro M."/>
            <person name="Sun H."/>
            <person name="Tritt A."/>
            <person name="Yoshinaga Y."/>
            <person name="Zwiers L.-H."/>
            <person name="Turgeon B."/>
            <person name="Goodwin S."/>
            <person name="Spatafora J."/>
            <person name="Crous P."/>
            <person name="Grigoriev I."/>
        </authorList>
    </citation>
    <scope>NUCLEOTIDE SEQUENCE</scope>
    <source>
        <strain evidence="1">ATCC 200398</strain>
    </source>
</reference>
<organism evidence="1 2">
    <name type="scientific">Lindgomyces ingoldianus</name>
    <dbReference type="NCBI Taxonomy" id="673940"/>
    <lineage>
        <taxon>Eukaryota</taxon>
        <taxon>Fungi</taxon>
        <taxon>Dikarya</taxon>
        <taxon>Ascomycota</taxon>
        <taxon>Pezizomycotina</taxon>
        <taxon>Dothideomycetes</taxon>
        <taxon>Pleosporomycetidae</taxon>
        <taxon>Pleosporales</taxon>
        <taxon>Lindgomycetaceae</taxon>
        <taxon>Lindgomyces</taxon>
    </lineage>
</organism>
<protein>
    <submittedName>
        <fullName evidence="1">Uncharacterized protein</fullName>
    </submittedName>
</protein>
<comment type="caution">
    <text evidence="1">The sequence shown here is derived from an EMBL/GenBank/DDBJ whole genome shotgun (WGS) entry which is preliminary data.</text>
</comment>
<accession>A0ACB6RFR7</accession>
<dbReference type="EMBL" id="MU003492">
    <property type="protein sequence ID" value="KAF2478104.1"/>
    <property type="molecule type" value="Genomic_DNA"/>
</dbReference>
<evidence type="ECO:0000313" key="1">
    <source>
        <dbReference type="EMBL" id="KAF2478104.1"/>
    </source>
</evidence>